<accession>A0A5D5AWF9</accession>
<dbReference type="AlphaFoldDB" id="A0A5D5AWF9"/>
<proteinExistence type="predicted"/>
<comment type="caution">
    <text evidence="2">The sequence shown here is derived from an EMBL/GenBank/DDBJ whole genome shotgun (WGS) entry which is preliminary data.</text>
</comment>
<dbReference type="RefSeq" id="WP_149079785.1">
    <property type="nucleotide sequence ID" value="NZ_VTAW01000001.1"/>
</dbReference>
<evidence type="ECO:0000313" key="2">
    <source>
        <dbReference type="EMBL" id="TYT63980.1"/>
    </source>
</evidence>
<reference evidence="2 3" key="1">
    <citation type="submission" date="2019-08" db="EMBL/GenBank/DDBJ databases">
        <title>Archaea genome.</title>
        <authorList>
            <person name="Kajale S."/>
            <person name="Shouche Y."/>
            <person name="Deshpande N."/>
            <person name="Sharma A."/>
        </authorList>
    </citation>
    <scope>NUCLEOTIDE SEQUENCE [LARGE SCALE GENOMIC DNA]</scope>
    <source>
        <strain evidence="2 3">ESP3B_9</strain>
    </source>
</reference>
<name>A0A5D5AWF9_9EURY</name>
<sequence>MPIPGYDSGTVAEFTLERSGARLDVVAGVVPEHVGLEPAAVDPPAGALSNPVDLVGVDDLRALEAIRVELVYDPTGLPPGASPTDVAVGVETDDGWSPLRSAVDLEETTVTAVSNDRPPGSTVVAIHDETAGEPA</sequence>
<evidence type="ECO:0000256" key="1">
    <source>
        <dbReference type="SAM" id="MobiDB-lite"/>
    </source>
</evidence>
<evidence type="ECO:0000313" key="3">
    <source>
        <dbReference type="Proteomes" id="UP000324104"/>
    </source>
</evidence>
<gene>
    <name evidence="2" type="ORF">FYC77_01895</name>
</gene>
<dbReference type="EMBL" id="VTAW01000001">
    <property type="protein sequence ID" value="TYT63980.1"/>
    <property type="molecule type" value="Genomic_DNA"/>
</dbReference>
<feature type="compositionally biased region" description="Basic and acidic residues" evidence="1">
    <location>
        <begin position="126"/>
        <end position="135"/>
    </location>
</feature>
<protein>
    <submittedName>
        <fullName evidence="2">Uncharacterized protein</fullName>
    </submittedName>
</protein>
<organism evidence="2 3">
    <name type="scientific">Natrialba swarupiae</name>
    <dbReference type="NCBI Taxonomy" id="2448032"/>
    <lineage>
        <taxon>Archaea</taxon>
        <taxon>Methanobacteriati</taxon>
        <taxon>Methanobacteriota</taxon>
        <taxon>Stenosarchaea group</taxon>
        <taxon>Halobacteria</taxon>
        <taxon>Halobacteriales</taxon>
        <taxon>Natrialbaceae</taxon>
        <taxon>Natrialba</taxon>
    </lineage>
</organism>
<feature type="region of interest" description="Disordered" evidence="1">
    <location>
        <begin position="109"/>
        <end position="135"/>
    </location>
</feature>
<keyword evidence="3" id="KW-1185">Reference proteome</keyword>
<dbReference type="Proteomes" id="UP000324104">
    <property type="component" value="Unassembled WGS sequence"/>
</dbReference>